<feature type="transmembrane region" description="Helical" evidence="1">
    <location>
        <begin position="111"/>
        <end position="132"/>
    </location>
</feature>
<dbReference type="InterPro" id="IPR036259">
    <property type="entry name" value="MFS_trans_sf"/>
</dbReference>
<evidence type="ECO:0000313" key="3">
    <source>
        <dbReference type="Proteomes" id="UP001432027"/>
    </source>
</evidence>
<feature type="transmembrane region" description="Helical" evidence="1">
    <location>
        <begin position="144"/>
        <end position="165"/>
    </location>
</feature>
<protein>
    <recommendedName>
        <fullName evidence="4">Membrane transporter</fullName>
    </recommendedName>
</protein>
<comment type="caution">
    <text evidence="2">The sequence shown here is derived from an EMBL/GenBank/DDBJ whole genome shotgun (WGS) entry which is preliminary data.</text>
</comment>
<organism evidence="2 3">
    <name type="scientific">Pristionchus entomophagus</name>
    <dbReference type="NCBI Taxonomy" id="358040"/>
    <lineage>
        <taxon>Eukaryota</taxon>
        <taxon>Metazoa</taxon>
        <taxon>Ecdysozoa</taxon>
        <taxon>Nematoda</taxon>
        <taxon>Chromadorea</taxon>
        <taxon>Rhabditida</taxon>
        <taxon>Rhabditina</taxon>
        <taxon>Diplogasteromorpha</taxon>
        <taxon>Diplogasteroidea</taxon>
        <taxon>Neodiplogasteridae</taxon>
        <taxon>Pristionchus</taxon>
    </lineage>
</organism>
<gene>
    <name evidence="2" type="ORF">PENTCL1PPCAC_27720</name>
</gene>
<dbReference type="Proteomes" id="UP001432027">
    <property type="component" value="Unassembled WGS sequence"/>
</dbReference>
<keyword evidence="1" id="KW-0472">Membrane</keyword>
<dbReference type="EMBL" id="BTSX01000006">
    <property type="protein sequence ID" value="GMT05546.1"/>
    <property type="molecule type" value="Genomic_DNA"/>
</dbReference>
<keyword evidence="3" id="KW-1185">Reference proteome</keyword>
<keyword evidence="1" id="KW-0812">Transmembrane</keyword>
<dbReference type="InterPro" id="IPR011701">
    <property type="entry name" value="MFS"/>
</dbReference>
<feature type="non-terminal residue" evidence="2">
    <location>
        <position position="1"/>
    </location>
</feature>
<dbReference type="SUPFAM" id="SSF103473">
    <property type="entry name" value="MFS general substrate transporter"/>
    <property type="match status" value="1"/>
</dbReference>
<dbReference type="Gene3D" id="1.20.1250.20">
    <property type="entry name" value="MFS general substrate transporter like domains"/>
    <property type="match status" value="1"/>
</dbReference>
<keyword evidence="1" id="KW-1133">Transmembrane helix</keyword>
<dbReference type="GO" id="GO:0016020">
    <property type="term" value="C:membrane"/>
    <property type="evidence" value="ECO:0007669"/>
    <property type="project" value="TreeGrafter"/>
</dbReference>
<dbReference type="GO" id="GO:0022857">
    <property type="term" value="F:transmembrane transporter activity"/>
    <property type="evidence" value="ECO:0007669"/>
    <property type="project" value="InterPro"/>
</dbReference>
<evidence type="ECO:0008006" key="4">
    <source>
        <dbReference type="Google" id="ProtNLM"/>
    </source>
</evidence>
<name>A0AAV5UEY3_9BILA</name>
<feature type="transmembrane region" description="Helical" evidence="1">
    <location>
        <begin position="12"/>
        <end position="30"/>
    </location>
</feature>
<dbReference type="AlphaFoldDB" id="A0AAV5UEY3"/>
<dbReference type="PANTHER" id="PTHR45757:SF17">
    <property type="entry name" value="MAJOR FACILITATOR SUPERFAMILY (MFS) PROFILE DOMAIN-CONTAINING PROTEIN"/>
    <property type="match status" value="1"/>
</dbReference>
<evidence type="ECO:0000313" key="2">
    <source>
        <dbReference type="EMBL" id="GMT05546.1"/>
    </source>
</evidence>
<proteinExistence type="predicted"/>
<dbReference type="PANTHER" id="PTHR45757">
    <property type="entry name" value="PROTEIN CBG23364-RELATED"/>
    <property type="match status" value="1"/>
</dbReference>
<dbReference type="Pfam" id="PF07690">
    <property type="entry name" value="MFS_1"/>
    <property type="match status" value="1"/>
</dbReference>
<feature type="transmembrane region" description="Helical" evidence="1">
    <location>
        <begin position="75"/>
        <end position="99"/>
    </location>
</feature>
<accession>A0AAV5UEY3</accession>
<feature type="transmembrane region" description="Helical" evidence="1">
    <location>
        <begin position="171"/>
        <end position="190"/>
    </location>
</feature>
<evidence type="ECO:0000256" key="1">
    <source>
        <dbReference type="SAM" id="Phobius"/>
    </source>
</evidence>
<feature type="non-terminal residue" evidence="2">
    <location>
        <position position="281"/>
    </location>
</feature>
<reference evidence="2" key="1">
    <citation type="submission" date="2023-10" db="EMBL/GenBank/DDBJ databases">
        <title>Genome assembly of Pristionchus species.</title>
        <authorList>
            <person name="Yoshida K."/>
            <person name="Sommer R.J."/>
        </authorList>
    </citation>
    <scope>NUCLEOTIDE SEQUENCE</scope>
    <source>
        <strain evidence="2">RS0144</strain>
    </source>
</reference>
<sequence length="281" mass="31162">FCTSRWGWRAAFYAFGAVTTLLFILFLVVYRDDPQKHRAVSRRELAVIEKDKTVEHLHRDGFVPYKEICTNRTILVVWLNSLVEINTGLLLLTYAPIYYSKVLGFSILETSYYSSFGAIFHAGIKMSVGFLSDSIGCFSERAKLIFFNTIAGGVAACTCAGIGFAPTRETGVLLLTLTSAIMAANAGGFFKCGALVSRQYAHFVLATMQMMKVAAHIIGPTMVTILTSSDGDAEGLSTEILLHCHLSSLVNFLFYPFATDRPAEFTKITKESRKREIEEEK</sequence>